<evidence type="ECO:0000313" key="1">
    <source>
        <dbReference type="EMBL" id="KAF5461820.1"/>
    </source>
</evidence>
<accession>A0A833UXV8</accession>
<dbReference type="EMBL" id="LIHL02000008">
    <property type="protein sequence ID" value="KAF5461820.1"/>
    <property type="molecule type" value="Genomic_DNA"/>
</dbReference>
<sequence length="215" mass="23983">MKCISIESKVFEVAGDGRYVNITERGWKVVKNLNLGLGTVRWFSNALEECLLLEGKGFYTAYRDGDKGYIAQRCCNSRGEYMALVEYGGGGRRNFIFIPGDKDRKGWRKLVEVLKEGSSGGSRRSLPLTTTQYSNLPSYRDILQGGRELVRTRDGNSAEKVDLLKSGPITSLRNAQLRDGGGRAVAGMKEDNLLQVLSEMETQLGELTYRVELLK</sequence>
<reference evidence="1" key="1">
    <citation type="submission" date="2015-10" db="EMBL/GenBank/DDBJ databases">
        <authorList>
            <person name="Martinez-Garcia P.J."/>
            <person name="Crepeau M.W."/>
            <person name="Puiu D."/>
            <person name="Gonzalez-Ibeas D."/>
            <person name="Whalen J."/>
            <person name="Stevens K."/>
            <person name="Paul R."/>
            <person name="Butterfield T."/>
            <person name="Britton M."/>
            <person name="Reagan R."/>
            <person name="Chakraborty S."/>
            <person name="Walawage S.L."/>
            <person name="Vasquez-Gross H.A."/>
            <person name="Cardeno C."/>
            <person name="Famula R."/>
            <person name="Pratt K."/>
            <person name="Kuruganti S."/>
            <person name="Aradhya M.K."/>
            <person name="Leslie C.A."/>
            <person name="Dandekar A.M."/>
            <person name="Salzberg S.L."/>
            <person name="Wegrzyn J.L."/>
            <person name="Langley C.H."/>
            <person name="Neale D.B."/>
        </authorList>
    </citation>
    <scope>NUCLEOTIDE SEQUENCE</scope>
    <source>
        <tissue evidence="1">Leaves</tissue>
    </source>
</reference>
<proteinExistence type="predicted"/>
<gene>
    <name evidence="1" type="ORF">F2P56_017887</name>
</gene>
<dbReference type="Gramene" id="Jr08_05540_p1">
    <property type="protein sequence ID" value="cds.Jr08_05540_p1"/>
    <property type="gene ID" value="Jr08_05540"/>
</dbReference>
<organism evidence="1 2">
    <name type="scientific">Juglans regia</name>
    <name type="common">English walnut</name>
    <dbReference type="NCBI Taxonomy" id="51240"/>
    <lineage>
        <taxon>Eukaryota</taxon>
        <taxon>Viridiplantae</taxon>
        <taxon>Streptophyta</taxon>
        <taxon>Embryophyta</taxon>
        <taxon>Tracheophyta</taxon>
        <taxon>Spermatophyta</taxon>
        <taxon>Magnoliopsida</taxon>
        <taxon>eudicotyledons</taxon>
        <taxon>Gunneridae</taxon>
        <taxon>Pentapetalae</taxon>
        <taxon>rosids</taxon>
        <taxon>fabids</taxon>
        <taxon>Fagales</taxon>
        <taxon>Juglandaceae</taxon>
        <taxon>Juglans</taxon>
    </lineage>
</organism>
<dbReference type="AlphaFoldDB" id="A0A833UXV8"/>
<comment type="caution">
    <text evidence="1">The sequence shown here is derived from an EMBL/GenBank/DDBJ whole genome shotgun (WGS) entry which is preliminary data.</text>
</comment>
<dbReference type="Proteomes" id="UP000619265">
    <property type="component" value="Unassembled WGS sequence"/>
</dbReference>
<evidence type="ECO:0000313" key="2">
    <source>
        <dbReference type="Proteomes" id="UP000619265"/>
    </source>
</evidence>
<protein>
    <submittedName>
        <fullName evidence="1">Uncharacterized protein</fullName>
    </submittedName>
</protein>
<name>A0A833UXV8_JUGRE</name>
<reference evidence="1" key="2">
    <citation type="submission" date="2020-03" db="EMBL/GenBank/DDBJ databases">
        <title>Walnut 2.0.</title>
        <authorList>
            <person name="Marrano A."/>
            <person name="Britton M."/>
            <person name="Zimin A.V."/>
            <person name="Zaini P.A."/>
            <person name="Workman R."/>
            <person name="Puiu D."/>
            <person name="Bianco L."/>
            <person name="Allen B.J."/>
            <person name="Troggio M."/>
            <person name="Leslie C.A."/>
            <person name="Timp W."/>
            <person name="Dendekar A."/>
            <person name="Salzberg S.L."/>
            <person name="Neale D.B."/>
        </authorList>
    </citation>
    <scope>NUCLEOTIDE SEQUENCE</scope>
    <source>
        <tissue evidence="1">Leaves</tissue>
    </source>
</reference>